<accession>A0A7S3LC17</accession>
<evidence type="ECO:0000313" key="5">
    <source>
        <dbReference type="EMBL" id="CAE0417746.1"/>
    </source>
</evidence>
<sequence length="442" mass="49340">MPPALRPPQLPPRSPRYPIKVEDLEAPASPPLPNDAVPKDGDDFVSGLSEDFVADDHLTSKHRQHSAEAQHKHLETPSLGTNGSANKLNLFWRGNSSKVASTDVASVGNASDTPIPQGAGTLTGRALHEHAKVALNREEYGTALQSFEALLEAQIQRFGPCHASVAAAMHNVGVCRQRMGQFALAENLLAEAVQIRRQTLGPDHVEVAASLSKLGSVRLQAGRHEEAFADLQKALKIAKKLEKNKTIAQMLCHLGCFYFQVQELFAAQATFQEALNLYRDFWQEESPSMKSADRNALMMQLTDTLCNIGTIQNRRKRFTSAISSFQEALDLQRGVLPHDHPRILSTLDNLAYAYSKNKEYARAVTCYKNMLKAQVSHSRTFTPDCLETIHKRLLMYEKLKLPNQAVEDLKEIILWQKTMLPRDGPIVLETKKLLEQKRSARR</sequence>
<evidence type="ECO:0000256" key="3">
    <source>
        <dbReference type="PROSITE-ProRule" id="PRU00339"/>
    </source>
</evidence>
<dbReference type="AlphaFoldDB" id="A0A7S3LC17"/>
<evidence type="ECO:0008006" key="6">
    <source>
        <dbReference type="Google" id="ProtNLM"/>
    </source>
</evidence>
<dbReference type="Gene3D" id="1.25.40.10">
    <property type="entry name" value="Tetratricopeptide repeat domain"/>
    <property type="match status" value="2"/>
</dbReference>
<evidence type="ECO:0000256" key="1">
    <source>
        <dbReference type="ARBA" id="ARBA00022737"/>
    </source>
</evidence>
<organism evidence="5">
    <name type="scientific">Amphora coffeiformis</name>
    <dbReference type="NCBI Taxonomy" id="265554"/>
    <lineage>
        <taxon>Eukaryota</taxon>
        <taxon>Sar</taxon>
        <taxon>Stramenopiles</taxon>
        <taxon>Ochrophyta</taxon>
        <taxon>Bacillariophyta</taxon>
        <taxon>Bacillariophyceae</taxon>
        <taxon>Bacillariophycidae</taxon>
        <taxon>Thalassiophysales</taxon>
        <taxon>Catenulaceae</taxon>
        <taxon>Amphora</taxon>
    </lineage>
</organism>
<reference evidence="5" key="1">
    <citation type="submission" date="2021-01" db="EMBL/GenBank/DDBJ databases">
        <authorList>
            <person name="Corre E."/>
            <person name="Pelletier E."/>
            <person name="Niang G."/>
            <person name="Scheremetjew M."/>
            <person name="Finn R."/>
            <person name="Kale V."/>
            <person name="Holt S."/>
            <person name="Cochrane G."/>
            <person name="Meng A."/>
            <person name="Brown T."/>
            <person name="Cohen L."/>
        </authorList>
    </citation>
    <scope>NUCLEOTIDE SEQUENCE</scope>
    <source>
        <strain evidence="5">CCMP127</strain>
    </source>
</reference>
<feature type="compositionally biased region" description="Pro residues" evidence="4">
    <location>
        <begin position="1"/>
        <end position="15"/>
    </location>
</feature>
<keyword evidence="2 3" id="KW-0802">TPR repeat</keyword>
<dbReference type="SUPFAM" id="SSF48452">
    <property type="entry name" value="TPR-like"/>
    <property type="match status" value="2"/>
</dbReference>
<feature type="region of interest" description="Disordered" evidence="4">
    <location>
        <begin position="1"/>
        <end position="80"/>
    </location>
</feature>
<protein>
    <recommendedName>
        <fullName evidence="6">MalT-like TPR region domain-containing protein</fullName>
    </recommendedName>
</protein>
<dbReference type="PANTHER" id="PTHR45641">
    <property type="entry name" value="TETRATRICOPEPTIDE REPEAT PROTEIN (AFU_ORTHOLOGUE AFUA_6G03870)"/>
    <property type="match status" value="1"/>
</dbReference>
<evidence type="ECO:0000256" key="2">
    <source>
        <dbReference type="ARBA" id="ARBA00022803"/>
    </source>
</evidence>
<proteinExistence type="predicted"/>
<dbReference type="PANTHER" id="PTHR45641:SF19">
    <property type="entry name" value="NEPHROCYSTIN-3"/>
    <property type="match status" value="1"/>
</dbReference>
<name>A0A7S3LC17_9STRA</name>
<evidence type="ECO:0000256" key="4">
    <source>
        <dbReference type="SAM" id="MobiDB-lite"/>
    </source>
</evidence>
<dbReference type="SMART" id="SM00028">
    <property type="entry name" value="TPR"/>
    <property type="match status" value="5"/>
</dbReference>
<dbReference type="InterPro" id="IPR011990">
    <property type="entry name" value="TPR-like_helical_dom_sf"/>
</dbReference>
<gene>
    <name evidence="5" type="ORF">ACOF00016_LOCUS14642</name>
</gene>
<feature type="repeat" description="TPR" evidence="3">
    <location>
        <begin position="208"/>
        <end position="241"/>
    </location>
</feature>
<dbReference type="InterPro" id="IPR019734">
    <property type="entry name" value="TPR_rpt"/>
</dbReference>
<dbReference type="PROSITE" id="PS50005">
    <property type="entry name" value="TPR"/>
    <property type="match status" value="1"/>
</dbReference>
<dbReference type="EMBL" id="HBIM01019241">
    <property type="protein sequence ID" value="CAE0417746.1"/>
    <property type="molecule type" value="Transcribed_RNA"/>
</dbReference>
<keyword evidence="1" id="KW-0677">Repeat</keyword>
<dbReference type="Pfam" id="PF13424">
    <property type="entry name" value="TPR_12"/>
    <property type="match status" value="2"/>
</dbReference>
<feature type="compositionally biased region" description="Basic and acidic residues" evidence="4">
    <location>
        <begin position="54"/>
        <end position="75"/>
    </location>
</feature>